<reference evidence="1" key="1">
    <citation type="journal article" date="2013" name="J. Virol.">
        <title>New Insights into the Evolution of Entomopoxvirinae from the Complete Genome Sequences of Four Entomopoxviruses Infecting Adoxophyes honmai, Choristoneura biennis, Choristoneura rosaceana, and Mythimna separata.</title>
        <authorList>
            <person name="Theze J."/>
            <person name="Takatsuka J."/>
            <person name="Li Z."/>
            <person name="Gallais J."/>
            <person name="Doucet D."/>
            <person name="Arif B."/>
            <person name="Nakai M."/>
            <person name="Herniou E.A."/>
        </authorList>
    </citation>
    <scope>NUCLEOTIDE SEQUENCE</scope>
    <source>
        <strain evidence="1">Tokyo</strain>
    </source>
</reference>
<sequence length="192" mass="23280">MKYLFIFYFIIYSMADDYYKNDCFNSILTYKNKKYISYDIYGVYTNKIMSPRNFISNISKYYWEDEFSIPGINIISDDVFCGKKCNVYIQKINFNFKIKGMCFLENSYIFWIKCGSEIFPIQLLKFINIEHELYINEIIQYFNNDIIAEIKYENNVIILPNIKDIIKIERDKNIHLHFLFENIIIYSEKNIL</sequence>
<proteinExistence type="predicted"/>
<dbReference type="KEGG" id="vg:15613962"/>
<accession>A0A916KNZ7</accession>
<dbReference type="RefSeq" id="YP_008003856.1">
    <property type="nucleotide sequence ID" value="NC_021247.1"/>
</dbReference>
<evidence type="ECO:0000313" key="1">
    <source>
        <dbReference type="EMBL" id="CCU55354.1"/>
    </source>
</evidence>
<dbReference type="EMBL" id="HF679131">
    <property type="protein sequence ID" value="CCU55354.1"/>
    <property type="molecule type" value="Genomic_DNA"/>
</dbReference>
<protein>
    <submittedName>
        <fullName evidence="1">Uncharacterized protein</fullName>
    </submittedName>
</protein>
<evidence type="ECO:0000313" key="2">
    <source>
        <dbReference type="Proteomes" id="UP000792575"/>
    </source>
</evidence>
<dbReference type="OrthoDB" id="37200at10239"/>
<dbReference type="GeneID" id="15613962"/>
<organism evidence="1 2">
    <name type="scientific">Adoxophyes honmai entomopoxvirus 'L'</name>
    <dbReference type="NCBI Taxonomy" id="1293540"/>
    <lineage>
        <taxon>Viruses</taxon>
        <taxon>Varidnaviria</taxon>
        <taxon>Bamfordvirae</taxon>
        <taxon>Nucleocytoviricota</taxon>
        <taxon>Pokkesviricetes</taxon>
        <taxon>Chitovirales</taxon>
        <taxon>Poxviridae</taxon>
        <taxon>Entomopoxvirinae</taxon>
        <taxon>Betaentomopoxvirus</taxon>
        <taxon>Betaentomopoxvirus ahonmai</taxon>
    </lineage>
</organism>
<gene>
    <name evidence="1" type="ORF">AHEV_033</name>
</gene>
<dbReference type="Proteomes" id="UP000792575">
    <property type="component" value="Genome"/>
</dbReference>
<keyword evidence="2" id="KW-1185">Reference proteome</keyword>
<name>A0A916KNZ7_9POXV</name>